<sequence length="59" mass="6445">MKIWKENSKNGRTGGCILLENGRGLKNQGGLGKILEKERVFGICGYFNGNRNSGFHCSG</sequence>
<evidence type="ECO:0000313" key="1">
    <source>
        <dbReference type="EMBL" id="TGL88464.1"/>
    </source>
</evidence>
<accession>A0A6N4QRS1</accession>
<reference evidence="1 2" key="1">
    <citation type="journal article" date="2019" name="PLoS Negl. Trop. Dis.">
        <title>Revisiting the worldwide diversity of Leptospira species in the environment.</title>
        <authorList>
            <person name="Vincent A.T."/>
            <person name="Schiettekatte O."/>
            <person name="Bourhy P."/>
            <person name="Veyrier F.J."/>
            <person name="Picardeau M."/>
        </authorList>
    </citation>
    <scope>NUCLEOTIDE SEQUENCE [LARGE SCALE GENOMIC DNA]</scope>
    <source>
        <strain evidence="1 2">201702445</strain>
    </source>
</reference>
<protein>
    <submittedName>
        <fullName evidence="1">Uncharacterized protein</fullName>
    </submittedName>
</protein>
<organism evidence="1 2">
    <name type="scientific">Leptospira yasudae</name>
    <dbReference type="NCBI Taxonomy" id="2202201"/>
    <lineage>
        <taxon>Bacteria</taxon>
        <taxon>Pseudomonadati</taxon>
        <taxon>Spirochaetota</taxon>
        <taxon>Spirochaetia</taxon>
        <taxon>Leptospirales</taxon>
        <taxon>Leptospiraceae</taxon>
        <taxon>Leptospira</taxon>
    </lineage>
</organism>
<gene>
    <name evidence="1" type="ORF">EHQ83_03230</name>
</gene>
<dbReference type="AlphaFoldDB" id="A0A6N4QRS1"/>
<dbReference type="EMBL" id="RQGM01000011">
    <property type="protein sequence ID" value="TGL88464.1"/>
    <property type="molecule type" value="Genomic_DNA"/>
</dbReference>
<evidence type="ECO:0000313" key="2">
    <source>
        <dbReference type="Proteomes" id="UP000297613"/>
    </source>
</evidence>
<name>A0A6N4QRS1_9LEPT</name>
<proteinExistence type="predicted"/>
<comment type="caution">
    <text evidence="1">The sequence shown here is derived from an EMBL/GenBank/DDBJ whole genome shotgun (WGS) entry which is preliminary data.</text>
</comment>
<dbReference type="Proteomes" id="UP000297613">
    <property type="component" value="Unassembled WGS sequence"/>
</dbReference>